<feature type="region of interest" description="Disordered" evidence="1">
    <location>
        <begin position="13"/>
        <end position="45"/>
    </location>
</feature>
<evidence type="ECO:0000313" key="3">
    <source>
        <dbReference type="Proteomes" id="UP001341840"/>
    </source>
</evidence>
<proteinExistence type="predicted"/>
<name>A0ABU6UNU2_9FABA</name>
<feature type="compositionally biased region" description="Polar residues" evidence="1">
    <location>
        <begin position="126"/>
        <end position="136"/>
    </location>
</feature>
<evidence type="ECO:0000313" key="2">
    <source>
        <dbReference type="EMBL" id="MED6163012.1"/>
    </source>
</evidence>
<reference evidence="2 3" key="1">
    <citation type="journal article" date="2023" name="Plants (Basel)">
        <title>Bridging the Gap: Combining Genomics and Transcriptomics Approaches to Understand Stylosanthes scabra, an Orphan Legume from the Brazilian Caatinga.</title>
        <authorList>
            <person name="Ferreira-Neto J.R.C."/>
            <person name="da Silva M.D."/>
            <person name="Binneck E."/>
            <person name="de Melo N.F."/>
            <person name="da Silva R.H."/>
            <person name="de Melo A.L.T.M."/>
            <person name="Pandolfi V."/>
            <person name="Bustamante F.O."/>
            <person name="Brasileiro-Vidal A.C."/>
            <person name="Benko-Iseppon A.M."/>
        </authorList>
    </citation>
    <scope>NUCLEOTIDE SEQUENCE [LARGE SCALE GENOMIC DNA]</scope>
    <source>
        <tissue evidence="2">Leaves</tissue>
    </source>
</reference>
<feature type="compositionally biased region" description="Low complexity" evidence="1">
    <location>
        <begin position="110"/>
        <end position="125"/>
    </location>
</feature>
<protein>
    <submittedName>
        <fullName evidence="2">Uncharacterized protein</fullName>
    </submittedName>
</protein>
<evidence type="ECO:0000256" key="1">
    <source>
        <dbReference type="SAM" id="MobiDB-lite"/>
    </source>
</evidence>
<organism evidence="2 3">
    <name type="scientific">Stylosanthes scabra</name>
    <dbReference type="NCBI Taxonomy" id="79078"/>
    <lineage>
        <taxon>Eukaryota</taxon>
        <taxon>Viridiplantae</taxon>
        <taxon>Streptophyta</taxon>
        <taxon>Embryophyta</taxon>
        <taxon>Tracheophyta</taxon>
        <taxon>Spermatophyta</taxon>
        <taxon>Magnoliopsida</taxon>
        <taxon>eudicotyledons</taxon>
        <taxon>Gunneridae</taxon>
        <taxon>Pentapetalae</taxon>
        <taxon>rosids</taxon>
        <taxon>fabids</taxon>
        <taxon>Fabales</taxon>
        <taxon>Fabaceae</taxon>
        <taxon>Papilionoideae</taxon>
        <taxon>50 kb inversion clade</taxon>
        <taxon>dalbergioids sensu lato</taxon>
        <taxon>Dalbergieae</taxon>
        <taxon>Pterocarpus clade</taxon>
        <taxon>Stylosanthes</taxon>
    </lineage>
</organism>
<feature type="compositionally biased region" description="Acidic residues" evidence="1">
    <location>
        <begin position="26"/>
        <end position="36"/>
    </location>
</feature>
<keyword evidence="3" id="KW-1185">Reference proteome</keyword>
<comment type="caution">
    <text evidence="2">The sequence shown here is derived from an EMBL/GenBank/DDBJ whole genome shotgun (WGS) entry which is preliminary data.</text>
</comment>
<gene>
    <name evidence="2" type="ORF">PIB30_075910</name>
</gene>
<sequence>MVTMLNDIFGVARSDLDEPNYSSEPIDGDEPENEELNGDKNGDNAEFYKLLEDGNEELYGGCTKYAEAKEIQEFTQSSSCKSFTSKLAAAASSSQACQQALANPATIHPSITSSTNSETSSRTSSMAPTTSENSSGARRKRGRESKRYWKVQDIG</sequence>
<dbReference type="EMBL" id="JASCZI010121809">
    <property type="protein sequence ID" value="MED6163012.1"/>
    <property type="molecule type" value="Genomic_DNA"/>
</dbReference>
<feature type="region of interest" description="Disordered" evidence="1">
    <location>
        <begin position="101"/>
        <end position="155"/>
    </location>
</feature>
<dbReference type="Proteomes" id="UP001341840">
    <property type="component" value="Unassembled WGS sequence"/>
</dbReference>
<accession>A0ABU6UNU2</accession>